<dbReference type="RefSeq" id="WP_148660343.1">
    <property type="nucleotide sequence ID" value="NZ_DF238877.1"/>
</dbReference>
<gene>
    <name evidence="1" type="ORF">MTY_2784</name>
</gene>
<feature type="non-terminal residue" evidence="1">
    <location>
        <position position="74"/>
    </location>
</feature>
<feature type="non-terminal residue" evidence="1">
    <location>
        <position position="1"/>
    </location>
</feature>
<dbReference type="GO" id="GO:0016625">
    <property type="term" value="F:oxidoreductase activity, acting on the aldehyde or oxo group of donors, iron-sulfur protein as acceptor"/>
    <property type="evidence" value="ECO:0007669"/>
    <property type="project" value="InterPro"/>
</dbReference>
<dbReference type="InterPro" id="IPR036021">
    <property type="entry name" value="Tungsten_al_ferr_oxy-like_C"/>
</dbReference>
<dbReference type="SUPFAM" id="SSF48310">
    <property type="entry name" value="Aldehyde ferredoxin oxidoreductase, C-terminal domains"/>
    <property type="match status" value="1"/>
</dbReference>
<proteinExistence type="predicted"/>
<dbReference type="EMBL" id="DF238877">
    <property type="protein sequence ID" value="GAF27439.1"/>
    <property type="molecule type" value="Genomic_DNA"/>
</dbReference>
<evidence type="ECO:0000313" key="1">
    <source>
        <dbReference type="EMBL" id="GAF27439.1"/>
    </source>
</evidence>
<accession>A0A061M243</accession>
<organism evidence="1">
    <name type="scientific">Moorella thermoacetica Y72</name>
    <dbReference type="NCBI Taxonomy" id="1325331"/>
    <lineage>
        <taxon>Bacteria</taxon>
        <taxon>Bacillati</taxon>
        <taxon>Bacillota</taxon>
        <taxon>Clostridia</taxon>
        <taxon>Neomoorellales</taxon>
        <taxon>Neomoorellaceae</taxon>
        <taxon>Neomoorella</taxon>
    </lineage>
</organism>
<dbReference type="Proteomes" id="UP000063718">
    <property type="component" value="Unassembled WGS sequence"/>
</dbReference>
<dbReference type="GO" id="GO:0009055">
    <property type="term" value="F:electron transfer activity"/>
    <property type="evidence" value="ECO:0007669"/>
    <property type="project" value="InterPro"/>
</dbReference>
<dbReference type="GO" id="GO:0051536">
    <property type="term" value="F:iron-sulfur cluster binding"/>
    <property type="evidence" value="ECO:0007669"/>
    <property type="project" value="InterPro"/>
</dbReference>
<protein>
    <submittedName>
        <fullName evidence="1">Transcriptional regulator, contains sigma factor-related N-terminal domain</fullName>
    </submittedName>
</protein>
<dbReference type="AlphaFoldDB" id="A0A061M243"/>
<reference evidence="1" key="1">
    <citation type="journal article" date="2014" name="Gene">
        <title>Genome-guided analysis of transformation efficiency and carbon dioxide assimilation by Moorella thermoacetica Y72.</title>
        <authorList>
            <person name="Tsukahara K."/>
            <person name="Kita A."/>
            <person name="Nakashimada Y."/>
            <person name="Hoshino T."/>
            <person name="Murakami K."/>
        </authorList>
    </citation>
    <scope>NUCLEOTIDE SEQUENCE [LARGE SCALE GENOMIC DNA]</scope>
    <source>
        <strain evidence="1">Y72</strain>
    </source>
</reference>
<name>A0A061M243_NEOTH</name>
<sequence>VVSALGGSYCYGKALHAGLFAADREGEDLVGQVSRIQETTVALETGVGCLFAYLGGWLSLEQMAEMMTAVTGTE</sequence>